<gene>
    <name evidence="8" type="ORF">SVIM_LOCUS314754</name>
</gene>
<dbReference type="InterPro" id="IPR041118">
    <property type="entry name" value="Rx_N"/>
</dbReference>
<dbReference type="InterPro" id="IPR032675">
    <property type="entry name" value="LRR_dom_sf"/>
</dbReference>
<feature type="domain" description="Ribosome biogenesis protein BMS1/TSR1 C-terminal" evidence="7">
    <location>
        <begin position="3"/>
        <end position="127"/>
    </location>
</feature>
<dbReference type="Pfam" id="PF25019">
    <property type="entry name" value="LRR_R13L1-DRL21"/>
    <property type="match status" value="1"/>
</dbReference>
<dbReference type="InterPro" id="IPR007034">
    <property type="entry name" value="BMS1_TSR1_C"/>
</dbReference>
<dbReference type="SUPFAM" id="SSF52058">
    <property type="entry name" value="L domain-like"/>
    <property type="match status" value="2"/>
</dbReference>
<sequence>MTNTEPSFTEVKPSDKVSFLAHAKVHFLVREGLKSKDGEESQAGHPCKIFKKTALIMNMFTSDLEVARFEGAAVRTVSGIRGQVAKDEIGNQPTKKGGAPREGIAWCTFEDRILMSDIVFLRAWTQVEAPCFYNPLTTALQPRNKTWQGMKTMAELRREHNLPIPVNKDSLYKPIERTLKKFKSLQATLPFESKPKDIPKGRPTLERRRAVVMEPDERKVHALVQQLRLITNDKMKKRKVKKEQERKKLEAEKAKDEELYRKRKREERRERYRDAEVKQWKDEAIKVWLRHLKDAAYDVDDLLDEFAIEAQWQQQRRGLKNWVRSFFSISHNPLVFPSRMAHKLKNMREKLDAIANDKNKFDFASRVGDIAADHTSYWRLTSSLVNESEILGRGKEKEELVNILLTNADDLSIYAIWGMGGLGKTTLAQLVYNEERVKQHFDLKIWVCVSTDSNIKRLTKAIIESIEASCGLEELDPLQQRLQQKLTRKKFLLVLDDVWDDCGDSWSKLKEMLRCGAKGSVVLVTTRIEMVARRMATTFVHHIRELSEEDSWHLFQRLAFGMRRKEEWAHLEKIGVSIVKKCGGVPLAIKALGKLMRLKDSEDQWMAVKESEIWDLTEEAGEILPALRLSYTNLSPHLKQCFAFCSIFPKDHVMRREELVALWMANGFIGCRREMDLQVKGIEIFNELVGSYFCKTVPEGITSLQNLQTLDLRDCYKLIQLPKDLDNVQNVTDARSANLKLKTALLSLTLSWSRNERLYSITSIPNNEAEEVLGALQPPSNLKKLTLIGYGGSKFPSNWMMNLNLTLPNLVEMELRGCHNCELLPPFGKMQFLKTLVLWGMDGVKCIDNHVYGDAQNSFLSLEKLVFHSMKRLKQWDACRFPRLRELHVGGCPLLTEIPIIPSIKELHIEEGNVSLLMSVSNFTSITSLRIEHVANMIELPEGFLQNHTLLESLDIHRMRDLQSLSNKVFDNLSALKRLWISSCDALESLPEEGLQNLTSLDVLKIWSCGRLNSLPMNGLCGLSSLRRLEIRNCANLASLTEGVRHLTALEDLLLLRCPELNTLPESIQHLTSLSHLVIEDCPNLVSLPDGV</sequence>
<reference evidence="8" key="1">
    <citation type="submission" date="2019-03" db="EMBL/GenBank/DDBJ databases">
        <authorList>
            <person name="Mank J."/>
            <person name="Almeida P."/>
        </authorList>
    </citation>
    <scope>NUCLEOTIDE SEQUENCE</scope>
    <source>
        <strain evidence="8">78183</strain>
    </source>
</reference>
<evidence type="ECO:0000256" key="5">
    <source>
        <dbReference type="ARBA" id="ARBA00022840"/>
    </source>
</evidence>
<proteinExistence type="predicted"/>
<evidence type="ECO:0000256" key="2">
    <source>
        <dbReference type="ARBA" id="ARBA00022737"/>
    </source>
</evidence>
<dbReference type="Gene3D" id="1.20.5.4130">
    <property type="match status" value="1"/>
</dbReference>
<dbReference type="Gene3D" id="3.80.10.10">
    <property type="entry name" value="Ribonuclease Inhibitor"/>
    <property type="match status" value="2"/>
</dbReference>
<dbReference type="InterPro" id="IPR056789">
    <property type="entry name" value="LRR_R13L1-DRL21"/>
</dbReference>
<dbReference type="PANTHER" id="PTHR36766">
    <property type="entry name" value="PLANT BROAD-SPECTRUM MILDEW RESISTANCE PROTEIN RPW8"/>
    <property type="match status" value="1"/>
</dbReference>
<dbReference type="SUPFAM" id="SSF52540">
    <property type="entry name" value="P-loop containing nucleoside triphosphate hydrolases"/>
    <property type="match status" value="1"/>
</dbReference>
<dbReference type="InterPro" id="IPR058922">
    <property type="entry name" value="WHD_DRP"/>
</dbReference>
<protein>
    <recommendedName>
        <fullName evidence="7">Ribosome biogenesis protein BMS1/TSR1 C-terminal domain-containing protein</fullName>
    </recommendedName>
</protein>
<evidence type="ECO:0000256" key="6">
    <source>
        <dbReference type="SAM" id="Coils"/>
    </source>
</evidence>
<evidence type="ECO:0000256" key="3">
    <source>
        <dbReference type="ARBA" id="ARBA00022741"/>
    </source>
</evidence>
<keyword evidence="1" id="KW-0433">Leucine-rich repeat</keyword>
<dbReference type="InterPro" id="IPR042197">
    <property type="entry name" value="Apaf_helical"/>
</dbReference>
<dbReference type="EMBL" id="CAADRP010001694">
    <property type="protein sequence ID" value="VFU48263.1"/>
    <property type="molecule type" value="Genomic_DNA"/>
</dbReference>
<accession>A0A6N2MJP6</accession>
<name>A0A6N2MJP6_SALVM</name>
<dbReference type="PRINTS" id="PR00364">
    <property type="entry name" value="DISEASERSIST"/>
</dbReference>
<dbReference type="AlphaFoldDB" id="A0A6N2MJP6"/>
<dbReference type="GO" id="GO:0043531">
    <property type="term" value="F:ADP binding"/>
    <property type="evidence" value="ECO:0007669"/>
    <property type="project" value="InterPro"/>
</dbReference>
<keyword evidence="4" id="KW-0611">Plant defense</keyword>
<dbReference type="Gene3D" id="1.10.8.430">
    <property type="entry name" value="Helical domain of apoptotic protease-activating factors"/>
    <property type="match status" value="1"/>
</dbReference>
<dbReference type="GO" id="GO:0006952">
    <property type="term" value="P:defense response"/>
    <property type="evidence" value="ECO:0007669"/>
    <property type="project" value="UniProtKB-KW"/>
</dbReference>
<keyword evidence="5" id="KW-0067">ATP-binding</keyword>
<dbReference type="FunFam" id="3.40.50.300:FF:001091">
    <property type="entry name" value="Probable disease resistance protein At1g61300"/>
    <property type="match status" value="1"/>
</dbReference>
<evidence type="ECO:0000256" key="1">
    <source>
        <dbReference type="ARBA" id="ARBA00022614"/>
    </source>
</evidence>
<keyword evidence="2" id="KW-0677">Repeat</keyword>
<dbReference type="InterPro" id="IPR027417">
    <property type="entry name" value="P-loop_NTPase"/>
</dbReference>
<dbReference type="Pfam" id="PF00931">
    <property type="entry name" value="NB-ARC"/>
    <property type="match status" value="1"/>
</dbReference>
<dbReference type="Pfam" id="PF18052">
    <property type="entry name" value="Rx_N"/>
    <property type="match status" value="1"/>
</dbReference>
<evidence type="ECO:0000259" key="7">
    <source>
        <dbReference type="SMART" id="SM01362"/>
    </source>
</evidence>
<keyword evidence="6" id="KW-0175">Coiled coil</keyword>
<dbReference type="Pfam" id="PF04950">
    <property type="entry name" value="RIBIOP_C"/>
    <property type="match status" value="1"/>
</dbReference>
<feature type="coiled-coil region" evidence="6">
    <location>
        <begin position="232"/>
        <end position="269"/>
    </location>
</feature>
<organism evidence="8">
    <name type="scientific">Salix viminalis</name>
    <name type="common">Common osier</name>
    <name type="synonym">Basket willow</name>
    <dbReference type="NCBI Taxonomy" id="40686"/>
    <lineage>
        <taxon>Eukaryota</taxon>
        <taxon>Viridiplantae</taxon>
        <taxon>Streptophyta</taxon>
        <taxon>Embryophyta</taxon>
        <taxon>Tracheophyta</taxon>
        <taxon>Spermatophyta</taxon>
        <taxon>Magnoliopsida</taxon>
        <taxon>eudicotyledons</taxon>
        <taxon>Gunneridae</taxon>
        <taxon>Pentapetalae</taxon>
        <taxon>rosids</taxon>
        <taxon>fabids</taxon>
        <taxon>Malpighiales</taxon>
        <taxon>Salicaceae</taxon>
        <taxon>Saliceae</taxon>
        <taxon>Salix</taxon>
    </lineage>
</organism>
<dbReference type="SMART" id="SM01362">
    <property type="entry name" value="DUF663"/>
    <property type="match status" value="1"/>
</dbReference>
<evidence type="ECO:0000256" key="4">
    <source>
        <dbReference type="ARBA" id="ARBA00022821"/>
    </source>
</evidence>
<dbReference type="Pfam" id="PF23559">
    <property type="entry name" value="WHD_DRP"/>
    <property type="match status" value="1"/>
</dbReference>
<keyword evidence="3" id="KW-0547">Nucleotide-binding</keyword>
<evidence type="ECO:0000313" key="8">
    <source>
        <dbReference type="EMBL" id="VFU48263.1"/>
    </source>
</evidence>
<dbReference type="GO" id="GO:0005524">
    <property type="term" value="F:ATP binding"/>
    <property type="evidence" value="ECO:0007669"/>
    <property type="project" value="UniProtKB-KW"/>
</dbReference>
<dbReference type="PANTHER" id="PTHR36766:SF47">
    <property type="entry name" value="NB-ARC DOMAIN-CONTAINING PROTEIN"/>
    <property type="match status" value="1"/>
</dbReference>
<dbReference type="InterPro" id="IPR002182">
    <property type="entry name" value="NB-ARC"/>
</dbReference>
<dbReference type="GO" id="GO:0051707">
    <property type="term" value="P:response to other organism"/>
    <property type="evidence" value="ECO:0007669"/>
    <property type="project" value="UniProtKB-ARBA"/>
</dbReference>
<dbReference type="Gene3D" id="3.40.50.300">
    <property type="entry name" value="P-loop containing nucleotide triphosphate hydrolases"/>
    <property type="match status" value="1"/>
</dbReference>